<evidence type="ECO:0000256" key="1">
    <source>
        <dbReference type="ARBA" id="ARBA00023224"/>
    </source>
</evidence>
<evidence type="ECO:0000256" key="4">
    <source>
        <dbReference type="SAM" id="Phobius"/>
    </source>
</evidence>
<keyword evidence="4" id="KW-0472">Membrane</keyword>
<dbReference type="Gene3D" id="1.10.287.950">
    <property type="entry name" value="Methyl-accepting chemotaxis protein"/>
    <property type="match status" value="1"/>
</dbReference>
<dbReference type="Pfam" id="PF00015">
    <property type="entry name" value="MCPsignal"/>
    <property type="match status" value="1"/>
</dbReference>
<dbReference type="Pfam" id="PF22673">
    <property type="entry name" value="MCP-like_PDC_1"/>
    <property type="match status" value="1"/>
</dbReference>
<dbReference type="Gene3D" id="3.30.450.20">
    <property type="entry name" value="PAS domain"/>
    <property type="match status" value="1"/>
</dbReference>
<evidence type="ECO:0000256" key="3">
    <source>
        <dbReference type="SAM" id="Coils"/>
    </source>
</evidence>
<evidence type="ECO:0000313" key="6">
    <source>
        <dbReference type="EMBL" id="STQ86377.1"/>
    </source>
</evidence>
<feature type="transmembrane region" description="Helical" evidence="4">
    <location>
        <begin position="12"/>
        <end position="32"/>
    </location>
</feature>
<feature type="coiled-coil region" evidence="3">
    <location>
        <begin position="498"/>
        <end position="528"/>
    </location>
</feature>
<evidence type="ECO:0000256" key="2">
    <source>
        <dbReference type="PROSITE-ProRule" id="PRU00284"/>
    </source>
</evidence>
<dbReference type="SMART" id="SM00283">
    <property type="entry name" value="MA"/>
    <property type="match status" value="1"/>
</dbReference>
<evidence type="ECO:0000313" key="7">
    <source>
        <dbReference type="Proteomes" id="UP000255139"/>
    </source>
</evidence>
<accession>A0A377PUX5</accession>
<dbReference type="Proteomes" id="UP000255139">
    <property type="component" value="Unassembled WGS sequence"/>
</dbReference>
<sequence>MHNLRLGTKITIFVFISITICLAISTYIAFYYNKKLFIENSSIIMQNAAKRVANLLTGRINESFAVLNISSSNIEDYLQRAYIRQDSQDNINTRLKNEIISMVDKNTWANYGYMIITENSRYNQIIKNNVILVQDDNVYEPGGAKTIEDINGVLGMKGYKEAIETGKPSISPPNFVRLGGKERFVFSMNIPIKHQDRVEAVVGMTIDIDLLTKDVSSPDFYLFGGGYITILDENGLTLYHNSGHRGVNFADYSRSEGAQTILQFIKEGVWGKSIEYENSQGHDYIGTVATFNFAHSISNKFGVIYSIPQEVITAGITTVRNISIIGAVICALICIIIIFILTKSFILDNIILIQTILFNFFKYLNHETNQPPALVQIKSQDELGRMAEAINSNIQRTQKSLEQDAILVSQVVEIVNDAKNGKFGNNITQTSLNPEINKLRDTLNEMSKTLFNLVGDDLTKAKKVFDGFESNDFTPRIDNPMGLEKSLNKLGDSICRMLSVSRENAKELESQSKELENAVNTLSESSNKQASSLEETASAIEEITSSMQNVSGRTDEVIKQSEDIKNVIGIIRDIADQTNLLALNAAIEAARAGEHGRGFAVVADEVRKLAERTQKSLGEIEANTNILVQSINDMAESIKEQAQGISQINEAISDLESATQQNAEIASHSQQISNAVDNVAQKILDDVNKKKF</sequence>
<dbReference type="PANTHER" id="PTHR32089">
    <property type="entry name" value="METHYL-ACCEPTING CHEMOTAXIS PROTEIN MCPB"/>
    <property type="match status" value="1"/>
</dbReference>
<organism evidence="6 7">
    <name type="scientific">Helicobacter muridarum</name>
    <dbReference type="NCBI Taxonomy" id="216"/>
    <lineage>
        <taxon>Bacteria</taxon>
        <taxon>Pseudomonadati</taxon>
        <taxon>Campylobacterota</taxon>
        <taxon>Epsilonproteobacteria</taxon>
        <taxon>Campylobacterales</taxon>
        <taxon>Helicobacteraceae</taxon>
        <taxon>Helicobacter</taxon>
    </lineage>
</organism>
<keyword evidence="7" id="KW-1185">Reference proteome</keyword>
<dbReference type="Gene3D" id="1.20.120.1530">
    <property type="match status" value="1"/>
</dbReference>
<dbReference type="GO" id="GO:0016020">
    <property type="term" value="C:membrane"/>
    <property type="evidence" value="ECO:0007669"/>
    <property type="project" value="InterPro"/>
</dbReference>
<keyword evidence="1 2" id="KW-0807">Transducer</keyword>
<proteinExistence type="predicted"/>
<dbReference type="InterPro" id="IPR004089">
    <property type="entry name" value="MCPsignal_dom"/>
</dbReference>
<dbReference type="SUPFAM" id="SSF58104">
    <property type="entry name" value="Methyl-accepting chemotaxis protein (MCP) signaling domain"/>
    <property type="match status" value="1"/>
</dbReference>
<feature type="transmembrane region" description="Helical" evidence="4">
    <location>
        <begin position="322"/>
        <end position="341"/>
    </location>
</feature>
<dbReference type="AlphaFoldDB" id="A0A377PUX5"/>
<dbReference type="GO" id="GO:0007165">
    <property type="term" value="P:signal transduction"/>
    <property type="evidence" value="ECO:0007669"/>
    <property type="project" value="UniProtKB-KW"/>
</dbReference>
<protein>
    <submittedName>
        <fullName evidence="6">Putative methyl-accepting chemotaxis protein</fullName>
    </submittedName>
</protein>
<keyword evidence="4" id="KW-0812">Transmembrane</keyword>
<name>A0A377PUX5_9HELI</name>
<dbReference type="RefSeq" id="WP_244912881.1">
    <property type="nucleotide sequence ID" value="NZ_UGJE01000002.1"/>
</dbReference>
<dbReference type="EMBL" id="UGJE01000002">
    <property type="protein sequence ID" value="STQ86377.1"/>
    <property type="molecule type" value="Genomic_DNA"/>
</dbReference>
<gene>
    <name evidence="6" type="primary">tsr</name>
    <name evidence="6" type="ORF">NCTC12714_01184</name>
</gene>
<evidence type="ECO:0000259" key="5">
    <source>
        <dbReference type="PROSITE" id="PS50111"/>
    </source>
</evidence>
<dbReference type="PANTHER" id="PTHR32089:SF112">
    <property type="entry name" value="LYSOZYME-LIKE PROTEIN-RELATED"/>
    <property type="match status" value="1"/>
</dbReference>
<keyword evidence="3" id="KW-0175">Coiled coil</keyword>
<reference evidence="6 7" key="1">
    <citation type="submission" date="2018-06" db="EMBL/GenBank/DDBJ databases">
        <authorList>
            <consortium name="Pathogen Informatics"/>
            <person name="Doyle S."/>
        </authorList>
    </citation>
    <scope>NUCLEOTIDE SEQUENCE [LARGE SCALE GENOMIC DNA]</scope>
    <source>
        <strain evidence="6 7">NCTC12714</strain>
    </source>
</reference>
<feature type="domain" description="Methyl-accepting transducer" evidence="5">
    <location>
        <begin position="504"/>
        <end position="692"/>
    </location>
</feature>
<keyword evidence="4" id="KW-1133">Transmembrane helix</keyword>
<dbReference type="PROSITE" id="PS50111">
    <property type="entry name" value="CHEMOTAXIS_TRANSDUC_2"/>
    <property type="match status" value="1"/>
</dbReference>